<feature type="region of interest" description="Disordered" evidence="5">
    <location>
        <begin position="1511"/>
        <end position="1533"/>
    </location>
</feature>
<evidence type="ECO:0000256" key="3">
    <source>
        <dbReference type="ARBA" id="ARBA00022833"/>
    </source>
</evidence>
<feature type="region of interest" description="Disordered" evidence="5">
    <location>
        <begin position="162"/>
        <end position="203"/>
    </location>
</feature>
<dbReference type="EMBL" id="GIFC01019042">
    <property type="protein sequence ID" value="MXV01126.1"/>
    <property type="molecule type" value="Transcribed_RNA"/>
</dbReference>
<dbReference type="SUPFAM" id="SSF57903">
    <property type="entry name" value="FYVE/PHD zinc finger"/>
    <property type="match status" value="1"/>
</dbReference>
<dbReference type="Gene3D" id="3.30.40.10">
    <property type="entry name" value="Zinc/RING finger domain, C3HC4 (zinc finger)"/>
    <property type="match status" value="1"/>
</dbReference>
<feature type="domain" description="FYVE-type" evidence="6">
    <location>
        <begin position="1549"/>
        <end position="1609"/>
    </location>
</feature>
<dbReference type="InterPro" id="IPR057946">
    <property type="entry name" value="TPR_ZFYVE26"/>
</dbReference>
<proteinExistence type="predicted"/>
<evidence type="ECO:0000256" key="4">
    <source>
        <dbReference type="PROSITE-ProRule" id="PRU00091"/>
    </source>
</evidence>
<protein>
    <submittedName>
        <fullName evidence="7">Putative zinc finger protein</fullName>
    </submittedName>
</protein>
<dbReference type="Pfam" id="PF25569">
    <property type="entry name" value="TPR_ZFYVE26"/>
    <property type="match status" value="1"/>
</dbReference>
<dbReference type="Pfam" id="PF01363">
    <property type="entry name" value="FYVE"/>
    <property type="match status" value="1"/>
</dbReference>
<dbReference type="PROSITE" id="PS50178">
    <property type="entry name" value="ZF_FYVE"/>
    <property type="match status" value="1"/>
</dbReference>
<feature type="compositionally biased region" description="Polar residues" evidence="5">
    <location>
        <begin position="183"/>
        <end position="198"/>
    </location>
</feature>
<dbReference type="InterPro" id="IPR017455">
    <property type="entry name" value="Znf_FYVE-rel"/>
</dbReference>
<keyword evidence="3" id="KW-0862">Zinc</keyword>
<sequence>MLQHQTVLRVLHKTLGLGGLDAAATFRLLGLPGEGETAEESSLQETQGRDCTLYHGYLTMQHIMAAFNNAILLGRLGTNAPPPECPDDWDVQDGEAAWDTDTMASAISLYGLARVYKHAVLGQLQRFEEEAGRVFPLTFRLELLENAFSLLFVTHNNLRRDARDDEDATDAEDDARSEDPHSPTGSNNRVHQEGNQTAGGEDACHVASPTLASSVAGAKETSDSLSGKGSTASSGAGPSAVGFLCPPFLVPDVLATLCSAVLAAWAASTKEAATVPTWPVQTSVSWDEFASRLDQLRKHIVDAQWRYELITSTSTLDAGPQDESMGPPPGSSSWAGNSESSRDELPVAPLRKLSRKSKRRRRCSSMTLDSSQRSIIEKMLAGPEALLRYCLWHSNYRSAGQVVQMMKLQGSHDDQELHFSQRLEDVTQRLAALSAPARTTTQATEEKTADGLTTLVSQAAGEGLHLTMATALVDRLLCSSGVPGTPEAEHLLRHSPEGGSGMVGTLAERNFAEEYGSGGPHVAAIADLALTVGVPRDVSERLLALAVSKRESYATGNLCGQVRKLTTTLEALRQFVQEVIDGGGVGAVGSCGGDAETSLMALLGNYADVLDAETLQQQRAAWRTIEAVYRKVRVLLECQSSSSSGNSDNRVELHASFLALAKATSGDQRGNLRFLPAFKFDFLRAVYAHTRQLHGAIREASQHSKTKVGRHLEESHLWVLSQSPSALLTRLVLQEEVAPRRLEGVALQMKLSLGHVLARHCCPRILLAPPTSPTPALPRVLNDFAGVPTTAAARHPNFVVKCLLKGLISLLRVHCKAGDSFVTLGGAGALGRSSAFAAWSLGCQELRQVDLCQLQEGAGRLAFFLNLANLLTVHGAVLQAATIPPQDLEECTFVALTSPYLHQRSLQERLVAYHVGQLGIVTLFQLKRKLLFCNHPLDVVDGRDHLLEILMAQEAPVAEAFAPPFHPKVVFALVQGRISDPKLEVIYPETIESQFQSAVDRCMTQIKAMTLSGVRTIIFPWQMSFFLTSTMQLDESCEELRTSLKAIVPEGFVKDFQKEDSNFGLVLDGPVAVVTPDETKPPWGAKLPPGVLPYLEERCPLLMRLLSFMLPKAPKEAFFEEALKFRASPLENLLGHAYSLWVQVATSRSHQAWMAMALGGRSHGGLVWEALQELSAQGDWVTALSLVELVDALDGDHSSDLAAHRRNVLRLLASRDSWQEDDSGPWTYAMRIHDLELRVDCVLGNYLKWPDLHASQTLESLQSQCLYLGNSTLHAKVAAELHRLRLYKQIAEGLRESGETVPLGASWKEVAKHSVSDPTLVLEKLSAASLYNAAPRWAELHVVPDNCRLVVAELRALDLLTESPPASEAAFRLTEEFDKERESFPLWQRVLERLPHGQGQILLLDHLLGCYKDCLMDSELLSYQQLAIGLRMFTCVETAKQQDYVPLVNHPSLLLEQQLMNAEVDAVGRSLEAVSVFLDREQSPFRREAANTLLETYASKALELLLLPSPSSEPDMASQPAASNSSVGSSDGAFVMPPKPPPESEWTPDTEVACCMVCRIEHFSMFSRRHHCRRCGRVVCASCSQHSMLVEGFGKAKVRVCDDCLLQTIKLGSTGASSEDSVVSAEQGAHLTLGEGSVKGASSKGEQGGTSRTWSLCRPPLWLLSANPEENKVIREHFYYERAPSVSLCLSILEKHSSLAECATFILSLCDTLLALLAPKSTSDKLVDYGLIITILKSLILRAKVKFLEAGMSTGISWSEAYLRRVDIVSLVVTANCQHLLPDEMLVGADGQGEASNGGRKTGNRGPGLDQGPERKLRDRLMETERMALALEVSNKCGLEKSGVFAAWGLAMLRAGDWAAARDKFAHCLQKPKDKGSAESPLLKEIIESLEKSQYPGISKAAAVFCAIASLKGLKDPAIMMKVPVGDLMGAVYSECRNYLELYGSHRSMLSFMFKHGRTTQALEYYLDKGCEAELFLEELLEPACRHGLLEPFLGQLRGLDPTLGRWWSTLLACCRSLGRRGSIHTLHRLQLFMEDYLRAAVTSIQFFERPPTSSYCELHGRLRHLAEARSHLETYLAKYNTWEGHRALWPGTQVLAMAPKEVNRNVSIVNLQMDVTRFLNARELDQGVLLRPVDAPSDWRPPTLFGDTSDKMDLACLVLINGSNVEEGFGAAFRIIQEHHLEGGPVFERAAGSLLAWKGSQQVERLVGCIHSCGFPGRYDTDAVVLAALRRLASTGDEKKELDVLIRCLRNDVNKIEGYMLAGRLKTAYLLAVRQNRTDHVRRIMVLAEEAGQESVRTICEKRLEAMAEVPR</sequence>
<dbReference type="SMART" id="SM00064">
    <property type="entry name" value="FYVE"/>
    <property type="match status" value="1"/>
</dbReference>
<evidence type="ECO:0000256" key="2">
    <source>
        <dbReference type="ARBA" id="ARBA00022771"/>
    </source>
</evidence>
<dbReference type="Pfam" id="PF04784">
    <property type="entry name" value="DUF547"/>
    <property type="match status" value="1"/>
</dbReference>
<accession>A0A6B0VHN0</accession>
<evidence type="ECO:0000256" key="5">
    <source>
        <dbReference type="SAM" id="MobiDB-lite"/>
    </source>
</evidence>
<evidence type="ECO:0000259" key="6">
    <source>
        <dbReference type="PROSITE" id="PS50178"/>
    </source>
</evidence>
<dbReference type="InterPro" id="IPR000306">
    <property type="entry name" value="Znf_FYVE"/>
</dbReference>
<dbReference type="GO" id="GO:0008270">
    <property type="term" value="F:zinc ion binding"/>
    <property type="evidence" value="ECO:0007669"/>
    <property type="project" value="UniProtKB-KW"/>
</dbReference>
<dbReference type="PANTHER" id="PTHR35478:SF1">
    <property type="entry name" value="ZINC FINGER FYVE DOMAIN-CONTAINING PROTEIN 26"/>
    <property type="match status" value="1"/>
</dbReference>
<reference evidence="7" key="1">
    <citation type="submission" date="2019-12" db="EMBL/GenBank/DDBJ databases">
        <title>An insight into the sialome of adult female Ixodes ricinus ticks feeding for 6 days.</title>
        <authorList>
            <person name="Perner J."/>
            <person name="Ribeiro J.M.C."/>
        </authorList>
    </citation>
    <scope>NUCLEOTIDE SEQUENCE</scope>
    <source>
        <strain evidence="7">Semi-engorged</strain>
        <tissue evidence="7">Salivary glands</tissue>
    </source>
</reference>
<feature type="compositionally biased region" description="Acidic residues" evidence="5">
    <location>
        <begin position="164"/>
        <end position="176"/>
    </location>
</feature>
<feature type="compositionally biased region" description="Polar residues" evidence="5">
    <location>
        <begin position="1520"/>
        <end position="1529"/>
    </location>
</feature>
<evidence type="ECO:0000256" key="1">
    <source>
        <dbReference type="ARBA" id="ARBA00022723"/>
    </source>
</evidence>
<name>A0A6B0VHN0_IXORI</name>
<dbReference type="InterPro" id="IPR006869">
    <property type="entry name" value="DUF547"/>
</dbReference>
<feature type="region of interest" description="Disordered" evidence="5">
    <location>
        <begin position="1791"/>
        <end position="1815"/>
    </location>
</feature>
<feature type="compositionally biased region" description="Basic residues" evidence="5">
    <location>
        <begin position="352"/>
        <end position="363"/>
    </location>
</feature>
<dbReference type="InterPro" id="IPR011011">
    <property type="entry name" value="Znf_FYVE_PHD"/>
</dbReference>
<keyword evidence="1" id="KW-0479">Metal-binding</keyword>
<feature type="region of interest" description="Disordered" evidence="5">
    <location>
        <begin position="316"/>
        <end position="367"/>
    </location>
</feature>
<dbReference type="InterPro" id="IPR013083">
    <property type="entry name" value="Znf_RING/FYVE/PHD"/>
</dbReference>
<organism evidence="7">
    <name type="scientific">Ixodes ricinus</name>
    <name type="common">Common tick</name>
    <name type="synonym">Acarus ricinus</name>
    <dbReference type="NCBI Taxonomy" id="34613"/>
    <lineage>
        <taxon>Eukaryota</taxon>
        <taxon>Metazoa</taxon>
        <taxon>Ecdysozoa</taxon>
        <taxon>Arthropoda</taxon>
        <taxon>Chelicerata</taxon>
        <taxon>Arachnida</taxon>
        <taxon>Acari</taxon>
        <taxon>Parasitiformes</taxon>
        <taxon>Ixodida</taxon>
        <taxon>Ixodoidea</taxon>
        <taxon>Ixodidae</taxon>
        <taxon>Ixodinae</taxon>
        <taxon>Ixodes</taxon>
    </lineage>
</organism>
<keyword evidence="2 4" id="KW-0863">Zinc-finger</keyword>
<dbReference type="PANTHER" id="PTHR35478">
    <property type="entry name" value="ZINC FINGER FYVE DOMAIN PROTEIN"/>
    <property type="match status" value="1"/>
</dbReference>
<evidence type="ECO:0000313" key="7">
    <source>
        <dbReference type="EMBL" id="MXV01126.1"/>
    </source>
</evidence>